<dbReference type="EMBL" id="JASTZU010000052">
    <property type="protein sequence ID" value="MDL4842044.1"/>
    <property type="molecule type" value="Genomic_DNA"/>
</dbReference>
<dbReference type="InterPro" id="IPR035097">
    <property type="entry name" value="M29_N-terminal"/>
</dbReference>
<name>A0ABT7L9J1_9BACI</name>
<evidence type="ECO:0000256" key="8">
    <source>
        <dbReference type="ARBA" id="ARBA00022801"/>
    </source>
</evidence>
<evidence type="ECO:0000256" key="1">
    <source>
        <dbReference type="ARBA" id="ARBA00001941"/>
    </source>
</evidence>
<keyword evidence="7" id="KW-0479">Metal-binding</keyword>
<reference evidence="10 11" key="1">
    <citation type="submission" date="2023-06" db="EMBL/GenBank/DDBJ databases">
        <title>Aquibacillus rhizosphaerae LR5S19.</title>
        <authorList>
            <person name="Sun J.-Q."/>
        </authorList>
    </citation>
    <scope>NUCLEOTIDE SEQUENCE [LARGE SCALE GENOMIC DNA]</scope>
    <source>
        <strain evidence="10 11">LR5S19</strain>
    </source>
</reference>
<gene>
    <name evidence="10" type="ORF">QQS35_16520</name>
</gene>
<dbReference type="RefSeq" id="WP_285933333.1">
    <property type="nucleotide sequence ID" value="NZ_JASTZU010000052.1"/>
</dbReference>
<comment type="cofactor">
    <cofactor evidence="3">
        <name>Zn(2+)</name>
        <dbReference type="ChEBI" id="CHEBI:29105"/>
    </cofactor>
</comment>
<comment type="similarity">
    <text evidence="4">Belongs to the peptidase M29 family.</text>
</comment>
<evidence type="ECO:0000256" key="9">
    <source>
        <dbReference type="ARBA" id="ARBA00023049"/>
    </source>
</evidence>
<dbReference type="PANTHER" id="PTHR34448">
    <property type="entry name" value="AMINOPEPTIDASE"/>
    <property type="match status" value="1"/>
</dbReference>
<comment type="cofactor">
    <cofactor evidence="2">
        <name>Mg(2+)</name>
        <dbReference type="ChEBI" id="CHEBI:18420"/>
    </cofactor>
</comment>
<evidence type="ECO:0000256" key="4">
    <source>
        <dbReference type="ARBA" id="ARBA00008236"/>
    </source>
</evidence>
<evidence type="ECO:0000256" key="3">
    <source>
        <dbReference type="ARBA" id="ARBA00001947"/>
    </source>
</evidence>
<accession>A0ABT7L9J1</accession>
<dbReference type="PRINTS" id="PR00919">
    <property type="entry name" value="THERMOPTASE"/>
</dbReference>
<keyword evidence="9" id="KW-0482">Metalloprotease</keyword>
<dbReference type="Pfam" id="PF02073">
    <property type="entry name" value="Peptidase_M29"/>
    <property type="match status" value="1"/>
</dbReference>
<evidence type="ECO:0000256" key="2">
    <source>
        <dbReference type="ARBA" id="ARBA00001946"/>
    </source>
</evidence>
<keyword evidence="11" id="KW-1185">Reference proteome</keyword>
<proteinExistence type="inferred from homology"/>
<dbReference type="PANTHER" id="PTHR34448:SF3">
    <property type="entry name" value="AMINOPEPTIDASE AMPS"/>
    <property type="match status" value="1"/>
</dbReference>
<dbReference type="GO" id="GO:0004177">
    <property type="term" value="F:aminopeptidase activity"/>
    <property type="evidence" value="ECO:0007669"/>
    <property type="project" value="UniProtKB-KW"/>
</dbReference>
<dbReference type="SUPFAM" id="SSF144052">
    <property type="entry name" value="Thermophilic metalloprotease-like"/>
    <property type="match status" value="1"/>
</dbReference>
<keyword evidence="6" id="KW-0645">Protease</keyword>
<sequence length="414" mass="45992">MTTLKESLNKYAKLAVHTGVNIQKGQGLIINAPIEAIEFVRMVAKEAYVSGAKNVHIEWNDGEITYQKMKHAPLEVLEKFPEWRAQGLEEMAKDGYAVLSIYGEDPDLLNDIDSSRISAVSKASAVALSEYRSHVMNDKVCWSVVGYPVTPWAEKVFPELSGEQAVNKLWEEIFKISRVDKADPVKAWQEHNDTLRKAREYLNEKSYKQLIYKAEGTDLTIDLPENHIWHGGSTTSESGIEFNPNLPTEEVFTMPHKYGVNGTVSSTKPLSYGGNLIENFTLTFKDGKVVDFSAKKGEEALKNMLDTDKDGARRLGEVALVPDESPISQSGIIFYNTLFDENASCHLALGKAYPTNIKNGPTMDKKEMDAHGVNDSLIHEDFMMGSSKLNIDGVTAAGSKEAIFRDGSWAISFD</sequence>
<keyword evidence="5 10" id="KW-0031">Aminopeptidase</keyword>
<evidence type="ECO:0000256" key="6">
    <source>
        <dbReference type="ARBA" id="ARBA00022670"/>
    </source>
</evidence>
<evidence type="ECO:0000256" key="7">
    <source>
        <dbReference type="ARBA" id="ARBA00022723"/>
    </source>
</evidence>
<keyword evidence="8" id="KW-0378">Hydrolase</keyword>
<dbReference type="InterPro" id="IPR000787">
    <property type="entry name" value="Peptidase_M29"/>
</dbReference>
<dbReference type="Gene3D" id="3.40.1830.10">
    <property type="entry name" value="Thermophilic metalloprotease (M29)"/>
    <property type="match status" value="1"/>
</dbReference>
<evidence type="ECO:0000313" key="10">
    <source>
        <dbReference type="EMBL" id="MDL4842044.1"/>
    </source>
</evidence>
<comment type="caution">
    <text evidence="10">The sequence shown here is derived from an EMBL/GenBank/DDBJ whole genome shotgun (WGS) entry which is preliminary data.</text>
</comment>
<evidence type="ECO:0000256" key="5">
    <source>
        <dbReference type="ARBA" id="ARBA00022438"/>
    </source>
</evidence>
<dbReference type="Proteomes" id="UP001235343">
    <property type="component" value="Unassembled WGS sequence"/>
</dbReference>
<dbReference type="InterPro" id="IPR052170">
    <property type="entry name" value="M29_Exopeptidase"/>
</dbReference>
<organism evidence="10 11">
    <name type="scientific">Aquibacillus rhizosphaerae</name>
    <dbReference type="NCBI Taxonomy" id="3051431"/>
    <lineage>
        <taxon>Bacteria</taxon>
        <taxon>Bacillati</taxon>
        <taxon>Bacillota</taxon>
        <taxon>Bacilli</taxon>
        <taxon>Bacillales</taxon>
        <taxon>Bacillaceae</taxon>
        <taxon>Aquibacillus</taxon>
    </lineage>
</organism>
<evidence type="ECO:0000313" key="11">
    <source>
        <dbReference type="Proteomes" id="UP001235343"/>
    </source>
</evidence>
<protein>
    <submittedName>
        <fullName evidence="10">Aminopeptidase</fullName>
    </submittedName>
</protein>
<comment type="cofactor">
    <cofactor evidence="1">
        <name>Co(2+)</name>
        <dbReference type="ChEBI" id="CHEBI:48828"/>
    </cofactor>
</comment>